<dbReference type="InterPro" id="IPR036322">
    <property type="entry name" value="WD40_repeat_dom_sf"/>
</dbReference>
<name>A0A0C3BHE8_PILCF</name>
<feature type="repeat" description="WD" evidence="3">
    <location>
        <begin position="1004"/>
        <end position="1036"/>
    </location>
</feature>
<dbReference type="Pfam" id="PF24883">
    <property type="entry name" value="NPHP3_N"/>
    <property type="match status" value="1"/>
</dbReference>
<feature type="repeat" description="WD" evidence="3">
    <location>
        <begin position="646"/>
        <end position="687"/>
    </location>
</feature>
<feature type="repeat" description="WD" evidence="3">
    <location>
        <begin position="603"/>
        <end position="644"/>
    </location>
</feature>
<evidence type="ECO:0000259" key="4">
    <source>
        <dbReference type="PROSITE" id="PS50837"/>
    </source>
</evidence>
<dbReference type="PANTHER" id="PTHR22847">
    <property type="entry name" value="WD40 REPEAT PROTEIN"/>
    <property type="match status" value="1"/>
</dbReference>
<sequence>MTSTKATYIDARSSIINTAQGDQHNYYGDSLDRTLRKLEPARMDASNRSTCLEGTRMQLLQSIANWASHPSVDQRILWLHGLVGSGKSTISTTIANFFDERKCLGAFVFFNRDVEERRQPSSVFRTMAHQLGLFDRRIGTTIAEIIETTSNITQMTIPRQFTHLVVNPLLSLPRSENPIVIILDALDECGNASGREGLLATLVTKSIDLPSKIRIIITSRKEPDIMTAFMAKPHILVQELELTSPHNVEDIEAFLRHRMSTIRLRNSFLQSMHNWPEDDKIHALVMRAAGLFVWASTACLFIGEGHDPPKRLDMLLQGDIDVNAQSALNDLYATALESVANGDDEDFRLDFLSIMGMIIVARNPLSDKTIDTLLCLERPSRHTIAKLGCVLCWADGEPIRVVHPSFTDYLSNRLQCGSDAFYIDTQLHNRRLAVYCLCFLDGVLRRNLCGLTLSQAHIATDIPEAISYASMSWIAHITQVTEEAESLADSLLQFLLRHLLHWLEVMSILNMSRDVIASLRNLLTWVETHIKDCSTLYDLIYDGYRFAHLFTPLMEQHPLLIYESALPFTPTNTTLYTTFHQISGIPRITGRLETFWSPRLMVLSEGNEAALSVTITPNGAYIISGLADGTIGIWDSESGAEVSPRLRGHSMSVRSVACSSDGTCIASGSDDSTIRLWDRASGTEVSVLRGHDSRVTCVCFSPACHSDGMSLLSGSQDRTLRFWNTLSGMHVVLRCKDRINAVAFSPDGQQFVSGAADGTVLVRNAASGSEILSFLRSQSSIQSVAFSLDGQLIASGSTDKTIRIWNAKLGTQAFQPVTAPSESAPIRSVAFLNGTQIISGARNGTIRVWNFELGTEDRTPLREHIRSVEALVVSHDGRRIISGSRDSSIRIWDAGYLTRAPETQSSPSIAVTALALTRDGARFATGLKDDHSIHLWDAVAGVEALHPLEGHKDIIRSLSFSPDGTKIASGGDKKDGTIRIWDLTLGNHQVRPLMRGRKIGGTVSLVFSGDGRRIASGSTDGTIRVWDIHSNTETSLRGHARKVTCIAFSPDGTTIVSGSSDCTVRVWDAKSGAQIAPSFNEHGSSSVLSVAFSPDALQIVSESSLYTAVHNWSSAATSGALFSKTDRVTHRTGNVLDSFTLTKDGWIIRTSSGKQVSKLPPNISLLSVTVSGASDTSFVIVTNRGKVIVMHFQEDSPLETNTL</sequence>
<evidence type="ECO:0000313" key="6">
    <source>
        <dbReference type="Proteomes" id="UP000054166"/>
    </source>
</evidence>
<dbReference type="InterPro" id="IPR020472">
    <property type="entry name" value="WD40_PAC1"/>
</dbReference>
<dbReference type="Gene3D" id="2.130.10.10">
    <property type="entry name" value="YVTN repeat-like/Quinoprotein amine dehydrogenase"/>
    <property type="match status" value="4"/>
</dbReference>
<feature type="domain" description="NACHT" evidence="4">
    <location>
        <begin position="75"/>
        <end position="220"/>
    </location>
</feature>
<dbReference type="PRINTS" id="PR00320">
    <property type="entry name" value="GPROTEINBRPT"/>
</dbReference>
<accession>A0A0C3BHE8</accession>
<dbReference type="Pfam" id="PF00400">
    <property type="entry name" value="WD40"/>
    <property type="match status" value="11"/>
</dbReference>
<gene>
    <name evidence="5" type="ORF">PILCRDRAFT_12493</name>
</gene>
<dbReference type="GO" id="GO:1990234">
    <property type="term" value="C:transferase complex"/>
    <property type="evidence" value="ECO:0007669"/>
    <property type="project" value="UniProtKB-ARBA"/>
</dbReference>
<dbReference type="PROSITE" id="PS50837">
    <property type="entry name" value="NACHT"/>
    <property type="match status" value="1"/>
</dbReference>
<feature type="repeat" description="WD" evidence="3">
    <location>
        <begin position="688"/>
        <end position="733"/>
    </location>
</feature>
<evidence type="ECO:0000256" key="3">
    <source>
        <dbReference type="PROSITE-ProRule" id="PRU00221"/>
    </source>
</evidence>
<feature type="repeat" description="WD" evidence="3">
    <location>
        <begin position="774"/>
        <end position="815"/>
    </location>
</feature>
<keyword evidence="1 3" id="KW-0853">WD repeat</keyword>
<dbReference type="InParanoid" id="A0A0C3BHE8"/>
<keyword evidence="2" id="KW-0677">Repeat</keyword>
<dbReference type="EMBL" id="KN833031">
    <property type="protein sequence ID" value="KIM76782.1"/>
    <property type="molecule type" value="Genomic_DNA"/>
</dbReference>
<dbReference type="PROSITE" id="PS50082">
    <property type="entry name" value="WD_REPEATS_2"/>
    <property type="match status" value="10"/>
</dbReference>
<dbReference type="CDD" id="cd00200">
    <property type="entry name" value="WD40"/>
    <property type="match status" value="2"/>
</dbReference>
<dbReference type="SUPFAM" id="SSF50978">
    <property type="entry name" value="WD40 repeat-like"/>
    <property type="match status" value="2"/>
</dbReference>
<dbReference type="PANTHER" id="PTHR22847:SF637">
    <property type="entry name" value="WD REPEAT DOMAIN 5B"/>
    <property type="match status" value="1"/>
</dbReference>
<dbReference type="InterPro" id="IPR056884">
    <property type="entry name" value="NPHP3-like_N"/>
</dbReference>
<dbReference type="InterPro" id="IPR001680">
    <property type="entry name" value="WD40_rpt"/>
</dbReference>
<dbReference type="Proteomes" id="UP000054166">
    <property type="component" value="Unassembled WGS sequence"/>
</dbReference>
<dbReference type="OrthoDB" id="361494at2759"/>
<dbReference type="PROSITE" id="PS00678">
    <property type="entry name" value="WD_REPEATS_1"/>
    <property type="match status" value="3"/>
</dbReference>
<protein>
    <recommendedName>
        <fullName evidence="4">NACHT domain-containing protein</fullName>
    </recommendedName>
</protein>
<dbReference type="SUPFAM" id="SSF52540">
    <property type="entry name" value="P-loop containing nucleoside triphosphate hydrolases"/>
    <property type="match status" value="1"/>
</dbReference>
<organism evidence="5 6">
    <name type="scientific">Piloderma croceum (strain F 1598)</name>
    <dbReference type="NCBI Taxonomy" id="765440"/>
    <lineage>
        <taxon>Eukaryota</taxon>
        <taxon>Fungi</taxon>
        <taxon>Dikarya</taxon>
        <taxon>Basidiomycota</taxon>
        <taxon>Agaricomycotina</taxon>
        <taxon>Agaricomycetes</taxon>
        <taxon>Agaricomycetidae</taxon>
        <taxon>Atheliales</taxon>
        <taxon>Atheliaceae</taxon>
        <taxon>Piloderma</taxon>
    </lineage>
</organism>
<dbReference type="SMART" id="SM00320">
    <property type="entry name" value="WD40"/>
    <property type="match status" value="12"/>
</dbReference>
<keyword evidence="6" id="KW-1185">Reference proteome</keyword>
<feature type="repeat" description="WD" evidence="3">
    <location>
        <begin position="948"/>
        <end position="983"/>
    </location>
</feature>
<evidence type="ECO:0000256" key="2">
    <source>
        <dbReference type="ARBA" id="ARBA00022737"/>
    </source>
</evidence>
<dbReference type="GO" id="GO:0005634">
    <property type="term" value="C:nucleus"/>
    <property type="evidence" value="ECO:0007669"/>
    <property type="project" value="TreeGrafter"/>
</dbReference>
<feature type="repeat" description="WD" evidence="3">
    <location>
        <begin position="1036"/>
        <end position="1077"/>
    </location>
</feature>
<evidence type="ECO:0000256" key="1">
    <source>
        <dbReference type="ARBA" id="ARBA00022574"/>
    </source>
</evidence>
<feature type="repeat" description="WD" evidence="3">
    <location>
        <begin position="739"/>
        <end position="773"/>
    </location>
</feature>
<dbReference type="STRING" id="765440.A0A0C3BHE8"/>
<dbReference type="HOGENOM" id="CLU_000288_6_3_1"/>
<dbReference type="Gene3D" id="3.40.50.300">
    <property type="entry name" value="P-loop containing nucleotide triphosphate hydrolases"/>
    <property type="match status" value="1"/>
</dbReference>
<reference evidence="5 6" key="1">
    <citation type="submission" date="2014-04" db="EMBL/GenBank/DDBJ databases">
        <authorList>
            <consortium name="DOE Joint Genome Institute"/>
            <person name="Kuo A."/>
            <person name="Tarkka M."/>
            <person name="Buscot F."/>
            <person name="Kohler A."/>
            <person name="Nagy L.G."/>
            <person name="Floudas D."/>
            <person name="Copeland A."/>
            <person name="Barry K.W."/>
            <person name="Cichocki N."/>
            <person name="Veneault-Fourrey C."/>
            <person name="LaButti K."/>
            <person name="Lindquist E.A."/>
            <person name="Lipzen A."/>
            <person name="Lundell T."/>
            <person name="Morin E."/>
            <person name="Murat C."/>
            <person name="Sun H."/>
            <person name="Tunlid A."/>
            <person name="Henrissat B."/>
            <person name="Grigoriev I.V."/>
            <person name="Hibbett D.S."/>
            <person name="Martin F."/>
            <person name="Nordberg H.P."/>
            <person name="Cantor M.N."/>
            <person name="Hua S.X."/>
        </authorList>
    </citation>
    <scope>NUCLEOTIDE SEQUENCE [LARGE SCALE GENOMIC DNA]</scope>
    <source>
        <strain evidence="5 6">F 1598</strain>
    </source>
</reference>
<feature type="repeat" description="WD" evidence="3">
    <location>
        <begin position="833"/>
        <end position="859"/>
    </location>
</feature>
<evidence type="ECO:0000313" key="5">
    <source>
        <dbReference type="EMBL" id="KIM76782.1"/>
    </source>
</evidence>
<reference evidence="6" key="2">
    <citation type="submission" date="2015-01" db="EMBL/GenBank/DDBJ databases">
        <title>Evolutionary Origins and Diversification of the Mycorrhizal Mutualists.</title>
        <authorList>
            <consortium name="DOE Joint Genome Institute"/>
            <consortium name="Mycorrhizal Genomics Consortium"/>
            <person name="Kohler A."/>
            <person name="Kuo A."/>
            <person name="Nagy L.G."/>
            <person name="Floudas D."/>
            <person name="Copeland A."/>
            <person name="Barry K.W."/>
            <person name="Cichocki N."/>
            <person name="Veneault-Fourrey C."/>
            <person name="LaButti K."/>
            <person name="Lindquist E.A."/>
            <person name="Lipzen A."/>
            <person name="Lundell T."/>
            <person name="Morin E."/>
            <person name="Murat C."/>
            <person name="Riley R."/>
            <person name="Ohm R."/>
            <person name="Sun H."/>
            <person name="Tunlid A."/>
            <person name="Henrissat B."/>
            <person name="Grigoriev I.V."/>
            <person name="Hibbett D.S."/>
            <person name="Martin F."/>
        </authorList>
    </citation>
    <scope>NUCLEOTIDE SEQUENCE [LARGE SCALE GENOMIC DNA]</scope>
    <source>
        <strain evidence="6">F 1598</strain>
    </source>
</reference>
<dbReference type="AlphaFoldDB" id="A0A0C3BHE8"/>
<proteinExistence type="predicted"/>
<dbReference type="InterPro" id="IPR007111">
    <property type="entry name" value="NACHT_NTPase"/>
</dbReference>
<dbReference type="InterPro" id="IPR015943">
    <property type="entry name" value="WD40/YVTN_repeat-like_dom_sf"/>
</dbReference>
<dbReference type="PROSITE" id="PS50294">
    <property type="entry name" value="WD_REPEATS_REGION"/>
    <property type="match status" value="8"/>
</dbReference>
<feature type="repeat" description="WD" evidence="3">
    <location>
        <begin position="861"/>
        <end position="893"/>
    </location>
</feature>
<dbReference type="InterPro" id="IPR019775">
    <property type="entry name" value="WD40_repeat_CS"/>
</dbReference>
<dbReference type="InterPro" id="IPR027417">
    <property type="entry name" value="P-loop_NTPase"/>
</dbReference>